<name>A0A2J0KYG3_9BACT</name>
<feature type="binding site" evidence="6">
    <location>
        <begin position="90"/>
        <end position="92"/>
    </location>
    <ligand>
        <name>biotin</name>
        <dbReference type="ChEBI" id="CHEBI:57586"/>
    </ligand>
</feature>
<keyword evidence="2 6" id="KW-0547">Nucleotide-binding</keyword>
<dbReference type="EC" id="6.3.4.15" evidence="6"/>
<keyword evidence="6" id="KW-0804">Transcription</keyword>
<dbReference type="PANTHER" id="PTHR12835:SF5">
    <property type="entry name" value="BIOTIN--PROTEIN LIGASE"/>
    <property type="match status" value="1"/>
</dbReference>
<dbReference type="GO" id="GO:0004077">
    <property type="term" value="F:biotin--[biotin carboxyl-carrier protein] ligase activity"/>
    <property type="evidence" value="ECO:0007669"/>
    <property type="project" value="UniProtKB-UniRule"/>
</dbReference>
<dbReference type="Pfam" id="PF08279">
    <property type="entry name" value="HTH_11"/>
    <property type="match status" value="1"/>
</dbReference>
<keyword evidence="6" id="KW-0238">DNA-binding</keyword>
<dbReference type="GO" id="GO:0005524">
    <property type="term" value="F:ATP binding"/>
    <property type="evidence" value="ECO:0007669"/>
    <property type="project" value="UniProtKB-UniRule"/>
</dbReference>
<dbReference type="InterPro" id="IPR036390">
    <property type="entry name" value="WH_DNA-bd_sf"/>
</dbReference>
<organism evidence="8 9">
    <name type="scientific">Candidatus Aquitaenariimonas noxiae</name>
    <dbReference type="NCBI Taxonomy" id="1974741"/>
    <lineage>
        <taxon>Bacteria</taxon>
        <taxon>Pseudomonadati</taxon>
        <taxon>Candidatus Omnitrophota</taxon>
        <taxon>Candidatus Aquitaenariimonas</taxon>
    </lineage>
</organism>
<proteinExistence type="inferred from homology"/>
<keyword evidence="6" id="KW-0805">Transcription regulation</keyword>
<dbReference type="PANTHER" id="PTHR12835">
    <property type="entry name" value="BIOTIN PROTEIN LIGASE"/>
    <property type="match status" value="1"/>
</dbReference>
<evidence type="ECO:0000256" key="5">
    <source>
        <dbReference type="ARBA" id="ARBA00047846"/>
    </source>
</evidence>
<evidence type="ECO:0000256" key="6">
    <source>
        <dbReference type="HAMAP-Rule" id="MF_00978"/>
    </source>
</evidence>
<dbReference type="InterPro" id="IPR030855">
    <property type="entry name" value="Bifunct_BirA"/>
</dbReference>
<reference evidence="8 9" key="1">
    <citation type="submission" date="2017-09" db="EMBL/GenBank/DDBJ databases">
        <title>Depth-based differentiation of microbial function through sediment-hosted aquifers and enrichment of novel symbionts in the deep terrestrial subsurface.</title>
        <authorList>
            <person name="Probst A.J."/>
            <person name="Ladd B."/>
            <person name="Jarett J.K."/>
            <person name="Geller-Mcgrath D.E."/>
            <person name="Sieber C.M."/>
            <person name="Emerson J.B."/>
            <person name="Anantharaman K."/>
            <person name="Thomas B.C."/>
            <person name="Malmstrom R."/>
            <person name="Stieglmeier M."/>
            <person name="Klingl A."/>
            <person name="Woyke T."/>
            <person name="Ryan C.M."/>
            <person name="Banfield J.F."/>
        </authorList>
    </citation>
    <scope>NUCLEOTIDE SEQUENCE [LARGE SCALE GENOMIC DNA]</scope>
    <source>
        <strain evidence="8">CG07_land_8_20_14_0_80_42_15</strain>
    </source>
</reference>
<dbReference type="InterPro" id="IPR036388">
    <property type="entry name" value="WH-like_DNA-bd_sf"/>
</dbReference>
<evidence type="ECO:0000313" key="9">
    <source>
        <dbReference type="Proteomes" id="UP000230052"/>
    </source>
</evidence>
<dbReference type="Gene3D" id="1.10.10.10">
    <property type="entry name" value="Winged helix-like DNA-binding domain superfamily/Winged helix DNA-binding domain"/>
    <property type="match status" value="1"/>
</dbReference>
<dbReference type="PROSITE" id="PS51733">
    <property type="entry name" value="BPL_LPL_CATALYTIC"/>
    <property type="match status" value="1"/>
</dbReference>
<dbReference type="NCBIfam" id="TIGR00121">
    <property type="entry name" value="birA_ligase"/>
    <property type="match status" value="1"/>
</dbReference>
<sequence>MDEEILKIFKSRPNEYISGEELSLSLEVSRTAIWKHIEKLRKDGYKIEAVPNLGYKLLSTPDKLLPEELKIGLNTKIIGKRIFSYASVDSTNAIAYKFAEDGFEEGTVVVAEAQTKGKGRLGRTWISPKEAGIYFSFILRPDILPSEVSKITLLSAVAVTKAIREVSGLNAVIRWPNDVLIDNKKVCGILTEMKAEQDKIDFMIIGIGINVNTQKADLPEEATSLKEEIGGDVQRIMLAKAVLEHFEHYYVLCMKKGFEPIINEWHKFSAMLGSRVKVICHDKEIQGQVQDIDESGALVIRLDNGLMERIFTGDVRFLR</sequence>
<dbReference type="GO" id="GO:0006355">
    <property type="term" value="P:regulation of DNA-templated transcription"/>
    <property type="evidence" value="ECO:0007669"/>
    <property type="project" value="UniProtKB-UniRule"/>
</dbReference>
<dbReference type="GO" id="GO:0005737">
    <property type="term" value="C:cytoplasm"/>
    <property type="evidence" value="ECO:0007669"/>
    <property type="project" value="TreeGrafter"/>
</dbReference>
<gene>
    <name evidence="6" type="primary">birA</name>
    <name evidence="8" type="ORF">COS99_00700</name>
</gene>
<dbReference type="AlphaFoldDB" id="A0A2J0KYG3"/>
<comment type="function">
    <text evidence="6">Acts both as a biotin--[acetyl-CoA-carboxylase] ligase and a repressor.</text>
</comment>
<dbReference type="EMBL" id="PEWV01000009">
    <property type="protein sequence ID" value="PIU42344.1"/>
    <property type="molecule type" value="Genomic_DNA"/>
</dbReference>
<dbReference type="SUPFAM" id="SSF55681">
    <property type="entry name" value="Class II aaRS and biotin synthetases"/>
    <property type="match status" value="1"/>
</dbReference>
<dbReference type="SUPFAM" id="SSF50037">
    <property type="entry name" value="C-terminal domain of transcriptional repressors"/>
    <property type="match status" value="1"/>
</dbReference>
<dbReference type="Pfam" id="PF03099">
    <property type="entry name" value="BPL_LplA_LipB"/>
    <property type="match status" value="1"/>
</dbReference>
<dbReference type="InterPro" id="IPR045864">
    <property type="entry name" value="aa-tRNA-synth_II/BPL/LPL"/>
</dbReference>
<protein>
    <recommendedName>
        <fullName evidence="6">Bifunctional ligase/repressor BirA</fullName>
    </recommendedName>
    <alternativeName>
        <fullName evidence="6">Biotin--[acetyl-CoA-carboxylase] ligase</fullName>
        <ecNumber evidence="6">6.3.4.15</ecNumber>
    </alternativeName>
    <alternativeName>
        <fullName evidence="6">Biotin--protein ligase</fullName>
    </alternativeName>
    <alternativeName>
        <fullName evidence="6">Biotin-[acetyl-CoA carboxylase] synthetase</fullName>
    </alternativeName>
</protein>
<dbReference type="SUPFAM" id="SSF46785">
    <property type="entry name" value="Winged helix' DNA-binding domain"/>
    <property type="match status" value="1"/>
</dbReference>
<keyword evidence="6" id="KW-0678">Repressor</keyword>
<dbReference type="GO" id="GO:0003677">
    <property type="term" value="F:DNA binding"/>
    <property type="evidence" value="ECO:0007669"/>
    <property type="project" value="UniProtKB-UniRule"/>
</dbReference>
<dbReference type="InterPro" id="IPR003142">
    <property type="entry name" value="BPL_C"/>
</dbReference>
<evidence type="ECO:0000256" key="1">
    <source>
        <dbReference type="ARBA" id="ARBA00022598"/>
    </source>
</evidence>
<comment type="caution">
    <text evidence="8">The sequence shown here is derived from an EMBL/GenBank/DDBJ whole genome shotgun (WGS) entry which is preliminary data.</text>
</comment>
<dbReference type="InterPro" id="IPR004408">
    <property type="entry name" value="Biotin_CoA_COase_ligase"/>
</dbReference>
<comment type="caution">
    <text evidence="6">Lacks conserved residue(s) required for the propagation of feature annotation.</text>
</comment>
<dbReference type="InterPro" id="IPR004143">
    <property type="entry name" value="BPL_LPL_catalytic"/>
</dbReference>
<evidence type="ECO:0000256" key="3">
    <source>
        <dbReference type="ARBA" id="ARBA00022840"/>
    </source>
</evidence>
<feature type="binding site" evidence="6">
    <location>
        <position position="185"/>
    </location>
    <ligand>
        <name>biotin</name>
        <dbReference type="ChEBI" id="CHEBI:57586"/>
    </ligand>
</feature>
<keyword evidence="4 6" id="KW-0092">Biotin</keyword>
<evidence type="ECO:0000256" key="2">
    <source>
        <dbReference type="ARBA" id="ARBA00022741"/>
    </source>
</evidence>
<accession>A0A2J0KYG3</accession>
<dbReference type="CDD" id="cd16442">
    <property type="entry name" value="BPL"/>
    <property type="match status" value="1"/>
</dbReference>
<dbReference type="HAMAP" id="MF_00978">
    <property type="entry name" value="Bifunct_BirA"/>
    <property type="match status" value="1"/>
</dbReference>
<feature type="DNA-binding region" description="H-T-H motif" evidence="6">
    <location>
        <begin position="19"/>
        <end position="38"/>
    </location>
</feature>
<keyword evidence="3 6" id="KW-0067">ATP-binding</keyword>
<evidence type="ECO:0000256" key="4">
    <source>
        <dbReference type="ARBA" id="ARBA00023267"/>
    </source>
</evidence>
<keyword evidence="1 6" id="KW-0436">Ligase</keyword>
<dbReference type="Pfam" id="PF02237">
    <property type="entry name" value="BPL_C"/>
    <property type="match status" value="1"/>
</dbReference>
<dbReference type="Proteomes" id="UP000230052">
    <property type="component" value="Unassembled WGS sequence"/>
</dbReference>
<comment type="similarity">
    <text evidence="6">Belongs to the biotin--protein ligase family.</text>
</comment>
<evidence type="ECO:0000313" key="8">
    <source>
        <dbReference type="EMBL" id="PIU42344.1"/>
    </source>
</evidence>
<dbReference type="InterPro" id="IPR013196">
    <property type="entry name" value="HTH_11"/>
</dbReference>
<feature type="domain" description="BPL/LPL catalytic" evidence="7">
    <location>
        <begin position="58"/>
        <end position="254"/>
    </location>
</feature>
<dbReference type="InterPro" id="IPR008988">
    <property type="entry name" value="Transcriptional_repressor_C"/>
</dbReference>
<dbReference type="Gene3D" id="3.30.930.10">
    <property type="entry name" value="Bira Bifunctional Protein, Domain 2"/>
    <property type="match status" value="1"/>
</dbReference>
<dbReference type="Gene3D" id="2.30.30.100">
    <property type="match status" value="1"/>
</dbReference>
<comment type="catalytic activity">
    <reaction evidence="5 6">
        <text>biotin + L-lysyl-[protein] + ATP = N(6)-biotinyl-L-lysyl-[protein] + AMP + diphosphate + H(+)</text>
        <dbReference type="Rhea" id="RHEA:11756"/>
        <dbReference type="Rhea" id="RHEA-COMP:9752"/>
        <dbReference type="Rhea" id="RHEA-COMP:10505"/>
        <dbReference type="ChEBI" id="CHEBI:15378"/>
        <dbReference type="ChEBI" id="CHEBI:29969"/>
        <dbReference type="ChEBI" id="CHEBI:30616"/>
        <dbReference type="ChEBI" id="CHEBI:33019"/>
        <dbReference type="ChEBI" id="CHEBI:57586"/>
        <dbReference type="ChEBI" id="CHEBI:83144"/>
        <dbReference type="ChEBI" id="CHEBI:456215"/>
        <dbReference type="EC" id="6.3.4.15"/>
    </reaction>
</comment>
<evidence type="ECO:0000259" key="7">
    <source>
        <dbReference type="PROSITE" id="PS51733"/>
    </source>
</evidence>
<feature type="binding site" evidence="6">
    <location>
        <position position="114"/>
    </location>
    <ligand>
        <name>biotin</name>
        <dbReference type="ChEBI" id="CHEBI:57586"/>
    </ligand>
</feature>